<accession>A0ABD3MWP5</accession>
<organism evidence="3 4">
    <name type="scientific">Cyclotella atomus</name>
    <dbReference type="NCBI Taxonomy" id="382360"/>
    <lineage>
        <taxon>Eukaryota</taxon>
        <taxon>Sar</taxon>
        <taxon>Stramenopiles</taxon>
        <taxon>Ochrophyta</taxon>
        <taxon>Bacillariophyta</taxon>
        <taxon>Coscinodiscophyceae</taxon>
        <taxon>Thalassiosirophycidae</taxon>
        <taxon>Stephanodiscales</taxon>
        <taxon>Stephanodiscaceae</taxon>
        <taxon>Cyclotella</taxon>
    </lineage>
</organism>
<reference evidence="3 4" key="1">
    <citation type="submission" date="2024-10" db="EMBL/GenBank/DDBJ databases">
        <title>Updated reference genomes for cyclostephanoid diatoms.</title>
        <authorList>
            <person name="Roberts W.R."/>
            <person name="Alverson A.J."/>
        </authorList>
    </citation>
    <scope>NUCLEOTIDE SEQUENCE [LARGE SCALE GENOMIC DNA]</scope>
    <source>
        <strain evidence="3 4">AJA010-31</strain>
    </source>
</reference>
<feature type="compositionally biased region" description="Polar residues" evidence="1">
    <location>
        <begin position="100"/>
        <end position="114"/>
    </location>
</feature>
<feature type="region of interest" description="Disordered" evidence="1">
    <location>
        <begin position="98"/>
        <end position="134"/>
    </location>
</feature>
<evidence type="ECO:0000313" key="4">
    <source>
        <dbReference type="Proteomes" id="UP001530400"/>
    </source>
</evidence>
<keyword evidence="4" id="KW-1185">Reference proteome</keyword>
<dbReference type="AlphaFoldDB" id="A0ABD3MWP5"/>
<feature type="domain" description="DUF6824" evidence="2">
    <location>
        <begin position="12"/>
        <end position="96"/>
    </location>
</feature>
<comment type="caution">
    <text evidence="3">The sequence shown here is derived from an EMBL/GenBank/DDBJ whole genome shotgun (WGS) entry which is preliminary data.</text>
</comment>
<evidence type="ECO:0000256" key="1">
    <source>
        <dbReference type="SAM" id="MobiDB-lite"/>
    </source>
</evidence>
<evidence type="ECO:0000259" key="2">
    <source>
        <dbReference type="Pfam" id="PF20710"/>
    </source>
</evidence>
<protein>
    <recommendedName>
        <fullName evidence="2">DUF6824 domain-containing protein</fullName>
    </recommendedName>
</protein>
<name>A0ABD3MWP5_9STRA</name>
<gene>
    <name evidence="3" type="ORF">ACHAWO_006751</name>
</gene>
<feature type="compositionally biased region" description="Acidic residues" evidence="1">
    <location>
        <begin position="115"/>
        <end position="129"/>
    </location>
</feature>
<sequence>MSGNSIRVHENDILMGRGGHNHQHSGNEQLRNMARDRVLAYSRATKKQKAVIAREVLKLVRELDPPGRFLRKSGNGTFVQVPTREAREKVCQTLRDAVSEANTTSRSSNVTQEENQSDVEDGGDDDGEEFPSKMPPLLIKEGLVNDPFKHPLPIKQEPIDDQHFEDAYEYNVPSERLPLEAETSLSTISPDKVPSSRFDVPATVTPSNQTTEDASLYVVTLSNQIEEASPPLMLPDNEMGYDAYNYLSRVGIHDDFDLFDGELLKTAKHDEVFASMRL</sequence>
<dbReference type="EMBL" id="JALLPJ020001349">
    <property type="protein sequence ID" value="KAL3768348.1"/>
    <property type="molecule type" value="Genomic_DNA"/>
</dbReference>
<dbReference type="Proteomes" id="UP001530400">
    <property type="component" value="Unassembled WGS sequence"/>
</dbReference>
<dbReference type="Pfam" id="PF20710">
    <property type="entry name" value="DUF6824"/>
    <property type="match status" value="1"/>
</dbReference>
<evidence type="ECO:0000313" key="3">
    <source>
        <dbReference type="EMBL" id="KAL3768348.1"/>
    </source>
</evidence>
<dbReference type="InterPro" id="IPR049227">
    <property type="entry name" value="DUF6824"/>
</dbReference>
<proteinExistence type="predicted"/>